<keyword evidence="2 5" id="KW-0227">DNA damage</keyword>
<reference evidence="6 7" key="1">
    <citation type="submission" date="2018-04" db="EMBL/GenBank/DDBJ databases">
        <title>Genomic Encyclopedia of Type Strains, Phase III (KMG-III): the genomes of soil and plant-associated and newly described type strains.</title>
        <authorList>
            <person name="Whitman W."/>
        </authorList>
    </citation>
    <scope>NUCLEOTIDE SEQUENCE [LARGE SCALE GENOMIC DNA]</scope>
    <source>
        <strain evidence="6 7">KA25</strain>
    </source>
</reference>
<dbReference type="InterPro" id="IPR011034">
    <property type="entry name" value="Formyl_transferase-like_C_sf"/>
</dbReference>
<organism evidence="6 7">
    <name type="scientific">Cereibacter azotoformans</name>
    <dbReference type="NCBI Taxonomy" id="43057"/>
    <lineage>
        <taxon>Bacteria</taxon>
        <taxon>Pseudomonadati</taxon>
        <taxon>Pseudomonadota</taxon>
        <taxon>Alphaproteobacteria</taxon>
        <taxon>Rhodobacterales</taxon>
        <taxon>Paracoccaceae</taxon>
        <taxon>Cereibacter</taxon>
    </lineage>
</organism>
<evidence type="ECO:0000256" key="5">
    <source>
        <dbReference type="HAMAP-Rule" id="MF_00527"/>
    </source>
</evidence>
<keyword evidence="4 5" id="KW-0234">DNA repair</keyword>
<keyword evidence="3 5" id="KW-0378">Hydrolase</keyword>
<evidence type="ECO:0000313" key="6">
    <source>
        <dbReference type="EMBL" id="PTR19703.1"/>
    </source>
</evidence>
<dbReference type="Gene3D" id="3.10.300.10">
    <property type="entry name" value="Methylpurine-DNA glycosylase (MPG)"/>
    <property type="match status" value="1"/>
</dbReference>
<dbReference type="NCBIfam" id="TIGR00567">
    <property type="entry name" value="3mg"/>
    <property type="match status" value="1"/>
</dbReference>
<gene>
    <name evidence="6" type="ORF">C8J28_104188</name>
</gene>
<dbReference type="NCBIfam" id="NF002003">
    <property type="entry name" value="PRK00802.1-3"/>
    <property type="match status" value="1"/>
</dbReference>
<dbReference type="PANTHER" id="PTHR10429">
    <property type="entry name" value="DNA-3-METHYLADENINE GLYCOSYLASE"/>
    <property type="match status" value="1"/>
</dbReference>
<dbReference type="CDD" id="cd00540">
    <property type="entry name" value="AAG"/>
    <property type="match status" value="1"/>
</dbReference>
<evidence type="ECO:0000256" key="3">
    <source>
        <dbReference type="ARBA" id="ARBA00022801"/>
    </source>
</evidence>
<evidence type="ECO:0000256" key="4">
    <source>
        <dbReference type="ARBA" id="ARBA00023204"/>
    </source>
</evidence>
<comment type="similarity">
    <text evidence="1 5">Belongs to the DNA glycosylase MPG family.</text>
</comment>
<comment type="caution">
    <text evidence="6">The sequence shown here is derived from an EMBL/GenBank/DDBJ whole genome shotgun (WGS) entry which is preliminary data.</text>
</comment>
<proteinExistence type="inferred from homology"/>
<evidence type="ECO:0000256" key="1">
    <source>
        <dbReference type="ARBA" id="ARBA00009232"/>
    </source>
</evidence>
<dbReference type="EC" id="3.2.2.-" evidence="5"/>
<dbReference type="GO" id="GO:0006284">
    <property type="term" value="P:base-excision repair"/>
    <property type="evidence" value="ECO:0007669"/>
    <property type="project" value="InterPro"/>
</dbReference>
<dbReference type="GO" id="GO:0003677">
    <property type="term" value="F:DNA binding"/>
    <property type="evidence" value="ECO:0007669"/>
    <property type="project" value="InterPro"/>
</dbReference>
<keyword evidence="7" id="KW-1185">Reference proteome</keyword>
<dbReference type="AlphaFoldDB" id="A0A2T5KBB0"/>
<dbReference type="GO" id="GO:0003905">
    <property type="term" value="F:alkylbase DNA N-glycosylase activity"/>
    <property type="evidence" value="ECO:0007669"/>
    <property type="project" value="InterPro"/>
</dbReference>
<name>A0A2T5KBB0_9RHOB</name>
<dbReference type="RefSeq" id="WP_108220546.1">
    <property type="nucleotide sequence ID" value="NZ_CP090021.1"/>
</dbReference>
<evidence type="ECO:0000256" key="2">
    <source>
        <dbReference type="ARBA" id="ARBA00022763"/>
    </source>
</evidence>
<dbReference type="EMBL" id="QAOT01000004">
    <property type="protein sequence ID" value="PTR19703.1"/>
    <property type="molecule type" value="Genomic_DNA"/>
</dbReference>
<dbReference type="HAMAP" id="MF_00527">
    <property type="entry name" value="3MGH"/>
    <property type="match status" value="1"/>
</dbReference>
<dbReference type="SUPFAM" id="SSF50486">
    <property type="entry name" value="FMT C-terminal domain-like"/>
    <property type="match status" value="1"/>
</dbReference>
<sequence>MERAAAFFGRDATSVAVDLVGAHLTVRGAGGRIVETEAYAPDDPASHSFRGPTARNGSMFGSPGCAYVYLSYGIHLCLNVVCAPGHAVLIRALEPTEGLAEMARRRGTEEVQRLCSGPGRIGQALGLSLADDGARFGTAGFLLRPGAPLEAGAILVGPRIGISRAAERPWRFGLRGSPCLSRRF</sequence>
<dbReference type="InterPro" id="IPR036995">
    <property type="entry name" value="MPG_sf"/>
</dbReference>
<dbReference type="PANTHER" id="PTHR10429:SF0">
    <property type="entry name" value="DNA-3-METHYLADENINE GLYCOSYLASE"/>
    <property type="match status" value="1"/>
</dbReference>
<dbReference type="OrthoDB" id="9794313at2"/>
<dbReference type="Pfam" id="PF02245">
    <property type="entry name" value="Pur_DNA_glyco"/>
    <property type="match status" value="1"/>
</dbReference>
<evidence type="ECO:0000313" key="7">
    <source>
        <dbReference type="Proteomes" id="UP000244060"/>
    </source>
</evidence>
<dbReference type="InterPro" id="IPR003180">
    <property type="entry name" value="MPG"/>
</dbReference>
<dbReference type="Proteomes" id="UP000244060">
    <property type="component" value="Unassembled WGS sequence"/>
</dbReference>
<protein>
    <recommendedName>
        <fullName evidence="5">Putative 3-methyladenine DNA glycosylase</fullName>
        <ecNumber evidence="5">3.2.2.-</ecNumber>
    </recommendedName>
</protein>
<accession>A0A2T5KBB0</accession>